<name>A0ABR0FDN5_9PEZI</name>
<protein>
    <recommendedName>
        <fullName evidence="3">Ricin B lectin domain-containing protein</fullName>
    </recommendedName>
</protein>
<gene>
    <name evidence="1" type="ORF">QC761_0080700</name>
</gene>
<evidence type="ECO:0000313" key="1">
    <source>
        <dbReference type="EMBL" id="KAK4642071.1"/>
    </source>
</evidence>
<sequence>MTNMTVEKSIVPNEPPPYSPPVSFFGPTAIQGAILNPGHTYILWDRNTGLVLAMRDGNLALVPHDTLRTHKDTWHWECEEKGGWFSLRHPAVRMNIGYRVGGRLSRWAAKLMVGEFDDVKQDRFCYRVAPEGGHQLWWKRDDSLHVVVLDPASGSELHLRSAGPNDVVSWEFVQLADGDRQ</sequence>
<proteinExistence type="predicted"/>
<dbReference type="RefSeq" id="XP_062731047.1">
    <property type="nucleotide sequence ID" value="XM_062872838.1"/>
</dbReference>
<dbReference type="PANTHER" id="PTHR39697">
    <property type="entry name" value="RICIN B LECTIN DOMAIN-CONTAINING PROTEIN-RELATED"/>
    <property type="match status" value="1"/>
</dbReference>
<evidence type="ECO:0000313" key="2">
    <source>
        <dbReference type="Proteomes" id="UP001322138"/>
    </source>
</evidence>
<evidence type="ECO:0008006" key="3">
    <source>
        <dbReference type="Google" id="ProtNLM"/>
    </source>
</evidence>
<accession>A0ABR0FDN5</accession>
<dbReference type="PANTHER" id="PTHR39697:SF1">
    <property type="entry name" value="RICIN B LECTIN DOMAIN-CONTAINING PROTEIN"/>
    <property type="match status" value="1"/>
</dbReference>
<dbReference type="EMBL" id="JAFFGZ010000007">
    <property type="protein sequence ID" value="KAK4642071.1"/>
    <property type="molecule type" value="Genomic_DNA"/>
</dbReference>
<keyword evidence="2" id="KW-1185">Reference proteome</keyword>
<dbReference type="GeneID" id="87892146"/>
<organism evidence="1 2">
    <name type="scientific">Podospora bellae-mahoneyi</name>
    <dbReference type="NCBI Taxonomy" id="2093777"/>
    <lineage>
        <taxon>Eukaryota</taxon>
        <taxon>Fungi</taxon>
        <taxon>Dikarya</taxon>
        <taxon>Ascomycota</taxon>
        <taxon>Pezizomycotina</taxon>
        <taxon>Sordariomycetes</taxon>
        <taxon>Sordariomycetidae</taxon>
        <taxon>Sordariales</taxon>
        <taxon>Podosporaceae</taxon>
        <taxon>Podospora</taxon>
    </lineage>
</organism>
<dbReference type="Proteomes" id="UP001322138">
    <property type="component" value="Unassembled WGS sequence"/>
</dbReference>
<comment type="caution">
    <text evidence="1">The sequence shown here is derived from an EMBL/GenBank/DDBJ whole genome shotgun (WGS) entry which is preliminary data.</text>
</comment>
<reference evidence="1 2" key="1">
    <citation type="journal article" date="2023" name="bioRxiv">
        <title>High-quality genome assemblies of four members of thePodospora anserinaspecies complex.</title>
        <authorList>
            <person name="Ament-Velasquez S.L."/>
            <person name="Vogan A.A."/>
            <person name="Wallerman O."/>
            <person name="Hartmann F."/>
            <person name="Gautier V."/>
            <person name="Silar P."/>
            <person name="Giraud T."/>
            <person name="Johannesson H."/>
        </authorList>
    </citation>
    <scope>NUCLEOTIDE SEQUENCE [LARGE SCALE GENOMIC DNA]</scope>
    <source>
        <strain evidence="1 2">CBS 112042</strain>
    </source>
</reference>